<feature type="region of interest" description="Disordered" evidence="2">
    <location>
        <begin position="220"/>
        <end position="253"/>
    </location>
</feature>
<dbReference type="InterPro" id="IPR036249">
    <property type="entry name" value="Thioredoxin-like_sf"/>
</dbReference>
<dbReference type="PANTHER" id="PTHR43601">
    <property type="entry name" value="THIOREDOXIN, MITOCHONDRIAL"/>
    <property type="match status" value="1"/>
</dbReference>
<comment type="caution">
    <text evidence="4">The sequence shown here is derived from an EMBL/GenBank/DDBJ whole genome shotgun (WGS) entry which is preliminary data.</text>
</comment>
<dbReference type="SUPFAM" id="SSF52833">
    <property type="entry name" value="Thioredoxin-like"/>
    <property type="match status" value="1"/>
</dbReference>
<feature type="compositionally biased region" description="Polar residues" evidence="2">
    <location>
        <begin position="230"/>
        <end position="245"/>
    </location>
</feature>
<keyword evidence="5" id="KW-1185">Reference proteome</keyword>
<name>A0ABQ7GRC4_DUNSA</name>
<feature type="domain" description="Thioredoxin" evidence="3">
    <location>
        <begin position="87"/>
        <end position="218"/>
    </location>
</feature>
<dbReference type="EMBL" id="MU069626">
    <property type="protein sequence ID" value="KAF5837157.1"/>
    <property type="molecule type" value="Genomic_DNA"/>
</dbReference>
<dbReference type="Gene3D" id="3.40.30.10">
    <property type="entry name" value="Glutaredoxin"/>
    <property type="match status" value="1"/>
</dbReference>
<protein>
    <recommendedName>
        <fullName evidence="3">Thioredoxin domain-containing protein</fullName>
    </recommendedName>
</protein>
<comment type="similarity">
    <text evidence="1">Belongs to the thioredoxin family.</text>
</comment>
<dbReference type="PANTHER" id="PTHR43601:SF32">
    <property type="entry name" value="THIOREDOXIN-LIKE 2-2, CHLOROPLASTIC"/>
    <property type="match status" value="1"/>
</dbReference>
<sequence length="253" mass="28190">MLGIENKSLGRSAGSLAAKQLPLLLEPGILGRRTAGLRVPMRPCVLTGSSAVSTPGVHPDVLSCPHPDAVRRRKEREARHKQMNTEKRRHQMMESMGLKWHEGHQPLNMTTCKSADEYRAIVKRAQAEGKLLVTKFFTEDCYVCKSLYPKMKRIASDNPDVLWAKLNGTDATLVPIFQAMGIKKVPYFHMVFDGQLVSEMSVSLSTEKLSKFRAELAAHKRARPTPLSPLVSQEQDTLSEQQQGSGQPGMEWA</sequence>
<evidence type="ECO:0000256" key="2">
    <source>
        <dbReference type="SAM" id="MobiDB-lite"/>
    </source>
</evidence>
<dbReference type="PROSITE" id="PS51352">
    <property type="entry name" value="THIOREDOXIN_2"/>
    <property type="match status" value="1"/>
</dbReference>
<reference evidence="4" key="1">
    <citation type="submission" date="2017-08" db="EMBL/GenBank/DDBJ databases">
        <authorList>
            <person name="Polle J.E."/>
            <person name="Barry K."/>
            <person name="Cushman J."/>
            <person name="Schmutz J."/>
            <person name="Tran D."/>
            <person name="Hathwaick L.T."/>
            <person name="Yim W.C."/>
            <person name="Jenkins J."/>
            <person name="Mckie-Krisberg Z.M."/>
            <person name="Prochnik S."/>
            <person name="Lindquist E."/>
            <person name="Dockter R.B."/>
            <person name="Adam C."/>
            <person name="Molina H."/>
            <person name="Bunkerborg J."/>
            <person name="Jin E."/>
            <person name="Buchheim M."/>
            <person name="Magnuson J."/>
        </authorList>
    </citation>
    <scope>NUCLEOTIDE SEQUENCE</scope>
    <source>
        <strain evidence="4">CCAP 19/18</strain>
    </source>
</reference>
<evidence type="ECO:0000313" key="5">
    <source>
        <dbReference type="Proteomes" id="UP000815325"/>
    </source>
</evidence>
<evidence type="ECO:0000313" key="4">
    <source>
        <dbReference type="EMBL" id="KAF5837157.1"/>
    </source>
</evidence>
<organism evidence="4 5">
    <name type="scientific">Dunaliella salina</name>
    <name type="common">Green alga</name>
    <name type="synonym">Protococcus salinus</name>
    <dbReference type="NCBI Taxonomy" id="3046"/>
    <lineage>
        <taxon>Eukaryota</taxon>
        <taxon>Viridiplantae</taxon>
        <taxon>Chlorophyta</taxon>
        <taxon>core chlorophytes</taxon>
        <taxon>Chlorophyceae</taxon>
        <taxon>CS clade</taxon>
        <taxon>Chlamydomonadales</taxon>
        <taxon>Dunaliellaceae</taxon>
        <taxon>Dunaliella</taxon>
    </lineage>
</organism>
<accession>A0ABQ7GRC4</accession>
<evidence type="ECO:0000259" key="3">
    <source>
        <dbReference type="PROSITE" id="PS51352"/>
    </source>
</evidence>
<dbReference type="Pfam" id="PF00085">
    <property type="entry name" value="Thioredoxin"/>
    <property type="match status" value="1"/>
</dbReference>
<proteinExistence type="inferred from homology"/>
<dbReference type="InterPro" id="IPR013766">
    <property type="entry name" value="Thioredoxin_domain"/>
</dbReference>
<gene>
    <name evidence="4" type="ORF">DUNSADRAFT_4778</name>
</gene>
<evidence type="ECO:0000256" key="1">
    <source>
        <dbReference type="ARBA" id="ARBA00008987"/>
    </source>
</evidence>
<dbReference type="Proteomes" id="UP000815325">
    <property type="component" value="Unassembled WGS sequence"/>
</dbReference>
<dbReference type="CDD" id="cd02947">
    <property type="entry name" value="TRX_family"/>
    <property type="match status" value="1"/>
</dbReference>